<dbReference type="EMBL" id="CP003788">
    <property type="protein sequence ID" value="AFR07660.1"/>
    <property type="molecule type" value="Genomic_DNA"/>
</dbReference>
<gene>
    <name evidence="2" type="ordered locus">B005_4368</name>
</gene>
<dbReference type="AlphaFoldDB" id="J7L8B2"/>
<proteinExistence type="predicted"/>
<accession>J7L8B2</accession>
<evidence type="ECO:0000256" key="1">
    <source>
        <dbReference type="SAM" id="MobiDB-lite"/>
    </source>
</evidence>
<dbReference type="Proteomes" id="UP000003779">
    <property type="component" value="Chromosome"/>
</dbReference>
<organism evidence="2 3">
    <name type="scientific">Nocardiopsis alba (strain ATCC BAA-2165 / BE74)</name>
    <dbReference type="NCBI Taxonomy" id="1205910"/>
    <lineage>
        <taxon>Bacteria</taxon>
        <taxon>Bacillati</taxon>
        <taxon>Actinomycetota</taxon>
        <taxon>Actinomycetes</taxon>
        <taxon>Streptosporangiales</taxon>
        <taxon>Nocardiopsidaceae</taxon>
        <taxon>Nocardiopsis</taxon>
    </lineage>
</organism>
<evidence type="ECO:0000313" key="2">
    <source>
        <dbReference type="EMBL" id="AFR07660.1"/>
    </source>
</evidence>
<reference evidence="3" key="2">
    <citation type="submission" date="2012-08" db="EMBL/GenBank/DDBJ databases">
        <title>Whole-genome sequence of Nocardiopsis alba strain ATCC BAA-2165 associated with honeybees.</title>
        <authorList>
            <person name="Qiao J."/>
            <person name="Chen L."/>
            <person name="Li Y."/>
            <person name="Wang J."/>
            <person name="Zhang W."/>
            <person name="Chen S."/>
        </authorList>
    </citation>
    <scope>NUCLEOTIDE SEQUENCE [LARGE SCALE GENOMIC DNA]</scope>
    <source>
        <strain evidence="3">ATCC BAA-2165 / BE74</strain>
    </source>
</reference>
<protein>
    <submittedName>
        <fullName evidence="2">Uncharacterized protein</fullName>
    </submittedName>
</protein>
<reference evidence="2 3" key="1">
    <citation type="journal article" date="2012" name="J. Bacteriol.">
        <title>Whole-Genome Sequence of Nocardiopsis alba Strain ATCC BAA-2165, Associated with Honeybees.</title>
        <authorList>
            <person name="Qiao J."/>
            <person name="Chen L."/>
            <person name="Li Y."/>
            <person name="Wang J."/>
            <person name="Zhang W."/>
            <person name="Chen S."/>
        </authorList>
    </citation>
    <scope>NUCLEOTIDE SEQUENCE [LARGE SCALE GENOMIC DNA]</scope>
    <source>
        <strain evidence="3">ATCC BAA-2165 / BE74</strain>
    </source>
</reference>
<sequence>MAPVSPESRDPITSGPSPSPAFDEPAVAEIRERLSNTLPAQPSTSKENA</sequence>
<name>J7L8B2_NOCAA</name>
<feature type="region of interest" description="Disordered" evidence="1">
    <location>
        <begin position="1"/>
        <end position="26"/>
    </location>
</feature>
<evidence type="ECO:0000313" key="3">
    <source>
        <dbReference type="Proteomes" id="UP000003779"/>
    </source>
</evidence>
<dbReference type="STRING" id="1205910.B005_4368"/>
<dbReference type="HOGENOM" id="CLU_3138289_0_0_11"/>
<dbReference type="KEGG" id="nal:B005_4368"/>